<reference evidence="2 3" key="1">
    <citation type="submission" date="2015-12" db="EMBL/GenBank/DDBJ databases">
        <authorList>
            <person name="Shamseldin A."/>
            <person name="Moawad H."/>
            <person name="Abd El-Rahim W.M."/>
            <person name="Sadowsky M.J."/>
        </authorList>
    </citation>
    <scope>NUCLEOTIDE SEQUENCE [LARGE SCALE GENOMIC DNA]</scope>
    <source>
        <strain evidence="2 3">SJ5A-1</strain>
    </source>
</reference>
<sequence>MQMSPEYVLFGVAVLIVILSSHWRRSRLRRAVRDLSTPARRQLGPEPEFEPPAGAATGDLQAFAALHRRTKRIQHVCWGLALLWLAYVLVLLSGGTAP</sequence>
<keyword evidence="3" id="KW-1185">Reference proteome</keyword>
<keyword evidence="1" id="KW-0472">Membrane</keyword>
<dbReference type="AlphaFoldDB" id="A0A0W7WIM8"/>
<gene>
    <name evidence="2" type="ORF">AVJ23_11395</name>
</gene>
<dbReference type="STRING" id="1685382.AVJ23_11395"/>
<feature type="transmembrane region" description="Helical" evidence="1">
    <location>
        <begin position="76"/>
        <end position="97"/>
    </location>
</feature>
<protein>
    <submittedName>
        <fullName evidence="2">Uncharacterized protein</fullName>
    </submittedName>
</protein>
<keyword evidence="1" id="KW-1133">Transmembrane helix</keyword>
<name>A0A0W7WIM8_9RHOB</name>
<feature type="transmembrane region" description="Helical" evidence="1">
    <location>
        <begin position="6"/>
        <end position="23"/>
    </location>
</feature>
<dbReference type="Proteomes" id="UP000054396">
    <property type="component" value="Unassembled WGS sequence"/>
</dbReference>
<keyword evidence="1" id="KW-0812">Transmembrane</keyword>
<evidence type="ECO:0000313" key="3">
    <source>
        <dbReference type="Proteomes" id="UP000054396"/>
    </source>
</evidence>
<proteinExistence type="predicted"/>
<evidence type="ECO:0000256" key="1">
    <source>
        <dbReference type="SAM" id="Phobius"/>
    </source>
</evidence>
<accession>A0A0W7WIM8</accession>
<organism evidence="2 3">
    <name type="scientific">Pseudoponticoccus marisrubri</name>
    <dbReference type="NCBI Taxonomy" id="1685382"/>
    <lineage>
        <taxon>Bacteria</taxon>
        <taxon>Pseudomonadati</taxon>
        <taxon>Pseudomonadota</taxon>
        <taxon>Alphaproteobacteria</taxon>
        <taxon>Rhodobacterales</taxon>
        <taxon>Roseobacteraceae</taxon>
        <taxon>Pseudoponticoccus</taxon>
    </lineage>
</organism>
<dbReference type="EMBL" id="LPXO01000006">
    <property type="protein sequence ID" value="KUF10483.1"/>
    <property type="molecule type" value="Genomic_DNA"/>
</dbReference>
<evidence type="ECO:0000313" key="2">
    <source>
        <dbReference type="EMBL" id="KUF10483.1"/>
    </source>
</evidence>
<comment type="caution">
    <text evidence="2">The sequence shown here is derived from an EMBL/GenBank/DDBJ whole genome shotgun (WGS) entry which is preliminary data.</text>
</comment>